<evidence type="ECO:0000256" key="4">
    <source>
        <dbReference type="ARBA" id="ARBA00022989"/>
    </source>
</evidence>
<evidence type="ECO:0000256" key="2">
    <source>
        <dbReference type="ARBA" id="ARBA00022475"/>
    </source>
</evidence>
<gene>
    <name evidence="8" type="ORF">SAMN05216200_10479</name>
</gene>
<name>A0A1M7T2Y0_9RHOB</name>
<dbReference type="SUPFAM" id="SSF103473">
    <property type="entry name" value="MFS general substrate transporter"/>
    <property type="match status" value="1"/>
</dbReference>
<keyword evidence="4 6" id="KW-1133">Transmembrane helix</keyword>
<feature type="transmembrane region" description="Helical" evidence="6">
    <location>
        <begin position="328"/>
        <end position="351"/>
    </location>
</feature>
<dbReference type="STRING" id="1189325.SAMN04488119_10479"/>
<feature type="transmembrane region" description="Helical" evidence="6">
    <location>
        <begin position="237"/>
        <end position="258"/>
    </location>
</feature>
<evidence type="ECO:0000313" key="8">
    <source>
        <dbReference type="EMBL" id="SHN65135.1"/>
    </source>
</evidence>
<feature type="transmembrane region" description="Helical" evidence="6">
    <location>
        <begin position="69"/>
        <end position="87"/>
    </location>
</feature>
<protein>
    <submittedName>
        <fullName evidence="8">Sugar phosphate permease</fullName>
    </submittedName>
</protein>
<dbReference type="InterPro" id="IPR020846">
    <property type="entry name" value="MFS_dom"/>
</dbReference>
<dbReference type="GO" id="GO:0005886">
    <property type="term" value="C:plasma membrane"/>
    <property type="evidence" value="ECO:0007669"/>
    <property type="project" value="UniProtKB-SubCell"/>
</dbReference>
<dbReference type="PANTHER" id="PTHR43124">
    <property type="entry name" value="PURINE EFFLUX PUMP PBUE"/>
    <property type="match status" value="1"/>
</dbReference>
<dbReference type="RefSeq" id="WP_072747050.1">
    <property type="nucleotide sequence ID" value="NZ_FOHL01000004.1"/>
</dbReference>
<feature type="transmembrane region" description="Helical" evidence="6">
    <location>
        <begin position="363"/>
        <end position="384"/>
    </location>
</feature>
<feature type="transmembrane region" description="Helical" evidence="6">
    <location>
        <begin position="297"/>
        <end position="316"/>
    </location>
</feature>
<dbReference type="OrthoDB" id="272777at2"/>
<feature type="transmembrane region" description="Helical" evidence="6">
    <location>
        <begin position="42"/>
        <end position="60"/>
    </location>
</feature>
<dbReference type="Pfam" id="PF07690">
    <property type="entry name" value="MFS_1"/>
    <property type="match status" value="1"/>
</dbReference>
<sequence>MDVAALFAAYVLSQFFRSFLAVLSPGLTADLGLSAVQLSDAAGAWFMAFALAQFPIGVALDRIGPRRTVGWLMLVGAAGGSLLFASAQSAGALIAAMALIGVGCAPVLMAGMFIFARRHAPARFATLSGLMIGFGSLGNVLGAGPLAHAAEAFGWRGVMLGLAAMAALLAAIALTAIRDPERIAAEGDSALGGVLAVLRMRVLWPLLPLAVFNYASSAGIRGLWAGPYLSEVHGMDAIGIGEAMTWMALGMVAGSVLIGSADRLLGTRKWLNLSANAIGAACVAVLAMGVAPQTATALMTAIGFFGASYAALMAHARSFFPAHLTGRGVTVMNFFSIGGVGLGQFATGRIAEAAADPADPAAAFHAIFAYYAATLTVALAIYLFSRDSKP</sequence>
<dbReference type="Gene3D" id="1.20.1250.20">
    <property type="entry name" value="MFS general substrate transporter like domains"/>
    <property type="match status" value="2"/>
</dbReference>
<evidence type="ECO:0000259" key="7">
    <source>
        <dbReference type="PROSITE" id="PS50850"/>
    </source>
</evidence>
<dbReference type="PANTHER" id="PTHR43124:SF3">
    <property type="entry name" value="CHLORAMPHENICOL EFFLUX PUMP RV0191"/>
    <property type="match status" value="1"/>
</dbReference>
<comment type="subcellular location">
    <subcellularLocation>
        <location evidence="1">Cell membrane</location>
        <topology evidence="1">Multi-pass membrane protein</topology>
    </subcellularLocation>
</comment>
<dbReference type="EMBL" id="FRDL01000004">
    <property type="protein sequence ID" value="SHN65135.1"/>
    <property type="molecule type" value="Genomic_DNA"/>
</dbReference>
<evidence type="ECO:0000313" key="9">
    <source>
        <dbReference type="Proteomes" id="UP000184066"/>
    </source>
</evidence>
<dbReference type="InterPro" id="IPR011701">
    <property type="entry name" value="MFS"/>
</dbReference>
<dbReference type="Proteomes" id="UP000184066">
    <property type="component" value="Unassembled WGS sequence"/>
</dbReference>
<feature type="transmembrane region" description="Helical" evidence="6">
    <location>
        <begin position="93"/>
        <end position="115"/>
    </location>
</feature>
<evidence type="ECO:0000256" key="1">
    <source>
        <dbReference type="ARBA" id="ARBA00004651"/>
    </source>
</evidence>
<feature type="domain" description="Major facilitator superfamily (MFS) profile" evidence="7">
    <location>
        <begin position="1"/>
        <end position="390"/>
    </location>
</feature>
<organism evidence="8 9">
    <name type="scientific">Oceanicella actignis</name>
    <dbReference type="NCBI Taxonomy" id="1189325"/>
    <lineage>
        <taxon>Bacteria</taxon>
        <taxon>Pseudomonadati</taxon>
        <taxon>Pseudomonadota</taxon>
        <taxon>Alphaproteobacteria</taxon>
        <taxon>Rhodobacterales</taxon>
        <taxon>Paracoccaceae</taxon>
        <taxon>Oceanicella</taxon>
    </lineage>
</organism>
<keyword evidence="3 6" id="KW-0812">Transmembrane</keyword>
<keyword evidence="5 6" id="KW-0472">Membrane</keyword>
<feature type="transmembrane region" description="Helical" evidence="6">
    <location>
        <begin position="127"/>
        <end position="147"/>
    </location>
</feature>
<keyword evidence="9" id="KW-1185">Reference proteome</keyword>
<keyword evidence="2" id="KW-1003">Cell membrane</keyword>
<evidence type="ECO:0000256" key="6">
    <source>
        <dbReference type="SAM" id="Phobius"/>
    </source>
</evidence>
<dbReference type="GO" id="GO:0022857">
    <property type="term" value="F:transmembrane transporter activity"/>
    <property type="evidence" value="ECO:0007669"/>
    <property type="project" value="InterPro"/>
</dbReference>
<reference evidence="8 9" key="1">
    <citation type="submission" date="2016-12" db="EMBL/GenBank/DDBJ databases">
        <authorList>
            <person name="Song W.-J."/>
            <person name="Kurnit D.M."/>
        </authorList>
    </citation>
    <scope>NUCLEOTIDE SEQUENCE [LARGE SCALE GENOMIC DNA]</scope>
    <source>
        <strain evidence="8 9">CGMCC 1.10808</strain>
    </source>
</reference>
<feature type="transmembrane region" description="Helical" evidence="6">
    <location>
        <begin position="270"/>
        <end position="291"/>
    </location>
</feature>
<dbReference type="InterPro" id="IPR036259">
    <property type="entry name" value="MFS_trans_sf"/>
</dbReference>
<dbReference type="InterPro" id="IPR050189">
    <property type="entry name" value="MFS_Efflux_Transporters"/>
</dbReference>
<dbReference type="AlphaFoldDB" id="A0A1M7T2Y0"/>
<dbReference type="PROSITE" id="PS50850">
    <property type="entry name" value="MFS"/>
    <property type="match status" value="1"/>
</dbReference>
<evidence type="ECO:0000256" key="5">
    <source>
        <dbReference type="ARBA" id="ARBA00023136"/>
    </source>
</evidence>
<feature type="transmembrane region" description="Helical" evidence="6">
    <location>
        <begin position="153"/>
        <end position="177"/>
    </location>
</feature>
<proteinExistence type="predicted"/>
<accession>A0A1M7T2Y0</accession>
<evidence type="ECO:0000256" key="3">
    <source>
        <dbReference type="ARBA" id="ARBA00022692"/>
    </source>
</evidence>